<comment type="caution">
    <text evidence="1">The sequence shown here is derived from an EMBL/GenBank/DDBJ whole genome shotgun (WGS) entry which is preliminary data.</text>
</comment>
<accession>A0A9Q1C198</accession>
<proteinExistence type="predicted"/>
<dbReference type="OrthoDB" id="6155932at2759"/>
<evidence type="ECO:0000313" key="1">
    <source>
        <dbReference type="EMBL" id="KAJ8036274.1"/>
    </source>
</evidence>
<name>A0A9Q1C198_HOLLE</name>
<reference evidence="1" key="1">
    <citation type="submission" date="2021-10" db="EMBL/GenBank/DDBJ databases">
        <title>Tropical sea cucumber genome reveals ecological adaptation and Cuvierian tubules defense mechanism.</title>
        <authorList>
            <person name="Chen T."/>
        </authorList>
    </citation>
    <scope>NUCLEOTIDE SEQUENCE</scope>
    <source>
        <strain evidence="1">Nanhai2018</strain>
        <tissue evidence="1">Muscle</tissue>
    </source>
</reference>
<organism evidence="1 2">
    <name type="scientific">Holothuria leucospilota</name>
    <name type="common">Black long sea cucumber</name>
    <name type="synonym">Mertensiothuria leucospilota</name>
    <dbReference type="NCBI Taxonomy" id="206669"/>
    <lineage>
        <taxon>Eukaryota</taxon>
        <taxon>Metazoa</taxon>
        <taxon>Echinodermata</taxon>
        <taxon>Eleutherozoa</taxon>
        <taxon>Echinozoa</taxon>
        <taxon>Holothuroidea</taxon>
        <taxon>Aspidochirotacea</taxon>
        <taxon>Aspidochirotida</taxon>
        <taxon>Holothuriidae</taxon>
        <taxon>Holothuria</taxon>
    </lineage>
</organism>
<keyword evidence="2" id="KW-1185">Reference proteome</keyword>
<dbReference type="AlphaFoldDB" id="A0A9Q1C198"/>
<sequence>MRIGRVTASRVHPVLQTDFENPAPSVIKSICMPPCNISHLPVIQWVKLRKQRQPITILCITVRLMRYK</sequence>
<dbReference type="Proteomes" id="UP001152320">
    <property type="component" value="Chromosome 9"/>
</dbReference>
<protein>
    <submittedName>
        <fullName evidence="1">Uncharacterized protein</fullName>
    </submittedName>
</protein>
<evidence type="ECO:0000313" key="2">
    <source>
        <dbReference type="Proteomes" id="UP001152320"/>
    </source>
</evidence>
<dbReference type="EMBL" id="JAIZAY010000009">
    <property type="protein sequence ID" value="KAJ8036274.1"/>
    <property type="molecule type" value="Genomic_DNA"/>
</dbReference>
<gene>
    <name evidence="1" type="ORF">HOLleu_20200</name>
</gene>